<dbReference type="InterPro" id="IPR036397">
    <property type="entry name" value="RNaseH_sf"/>
</dbReference>
<dbReference type="InterPro" id="IPR002156">
    <property type="entry name" value="RNaseH_domain"/>
</dbReference>
<dbReference type="AlphaFoldDB" id="A0A4Y2LN20"/>
<dbReference type="Gene3D" id="3.30.420.10">
    <property type="entry name" value="Ribonuclease H-like superfamily/Ribonuclease H"/>
    <property type="match status" value="1"/>
</dbReference>
<dbReference type="OrthoDB" id="6514649at2759"/>
<name>A0A4Y2LN20_ARAVE</name>
<dbReference type="EMBL" id="BGPR01005942">
    <property type="protein sequence ID" value="GBN14737.1"/>
    <property type="molecule type" value="Genomic_DNA"/>
</dbReference>
<comment type="caution">
    <text evidence="2">The sequence shown here is derived from an EMBL/GenBank/DDBJ whole genome shotgun (WGS) entry which is preliminary data.</text>
</comment>
<evidence type="ECO:0000259" key="1">
    <source>
        <dbReference type="Pfam" id="PF00075"/>
    </source>
</evidence>
<sequence>MSRALKSFTRFSKDLLTSRFEATRGLFWYGPRNFEPRSYDGDDTFTGIPSPNFHITPEETRLTHQRGKMSFIEKVDISALTNGTFSVYDIKMDNQASVQAAANPRSRNTTSREICKSLITNKHVHISWIKAHVGYDGNEEADRLAKEAAESDRDPLSVKAPISFLKSIFKIKIIKDSQSDWENEDTGRSTLNILPRVSTQPCYWKREEILFFTGHDPFPSYLKRFNLSSTANCPCGNTNGTPLDYATECILTAFFHTTKPA</sequence>
<reference evidence="2 3" key="1">
    <citation type="journal article" date="2019" name="Sci. Rep.">
        <title>Orb-weaving spider Araneus ventricosus genome elucidates the spidroin gene catalogue.</title>
        <authorList>
            <person name="Kono N."/>
            <person name="Nakamura H."/>
            <person name="Ohtoshi R."/>
            <person name="Moran D.A.P."/>
            <person name="Shinohara A."/>
            <person name="Yoshida Y."/>
            <person name="Fujiwara M."/>
            <person name="Mori M."/>
            <person name="Tomita M."/>
            <person name="Arakawa K."/>
        </authorList>
    </citation>
    <scope>NUCLEOTIDE SEQUENCE [LARGE SCALE GENOMIC DNA]</scope>
</reference>
<dbReference type="Proteomes" id="UP000499080">
    <property type="component" value="Unassembled WGS sequence"/>
</dbReference>
<evidence type="ECO:0000313" key="2">
    <source>
        <dbReference type="EMBL" id="GBN14737.1"/>
    </source>
</evidence>
<dbReference type="GO" id="GO:0004523">
    <property type="term" value="F:RNA-DNA hybrid ribonuclease activity"/>
    <property type="evidence" value="ECO:0007669"/>
    <property type="project" value="InterPro"/>
</dbReference>
<dbReference type="Pfam" id="PF00075">
    <property type="entry name" value="RNase_H"/>
    <property type="match status" value="1"/>
</dbReference>
<proteinExistence type="predicted"/>
<accession>A0A4Y2LN20</accession>
<organism evidence="2 3">
    <name type="scientific">Araneus ventricosus</name>
    <name type="common">Orbweaver spider</name>
    <name type="synonym">Epeira ventricosa</name>
    <dbReference type="NCBI Taxonomy" id="182803"/>
    <lineage>
        <taxon>Eukaryota</taxon>
        <taxon>Metazoa</taxon>
        <taxon>Ecdysozoa</taxon>
        <taxon>Arthropoda</taxon>
        <taxon>Chelicerata</taxon>
        <taxon>Arachnida</taxon>
        <taxon>Araneae</taxon>
        <taxon>Araneomorphae</taxon>
        <taxon>Entelegynae</taxon>
        <taxon>Araneoidea</taxon>
        <taxon>Araneidae</taxon>
        <taxon>Araneus</taxon>
    </lineage>
</organism>
<keyword evidence="3" id="KW-1185">Reference proteome</keyword>
<evidence type="ECO:0000313" key="3">
    <source>
        <dbReference type="Proteomes" id="UP000499080"/>
    </source>
</evidence>
<dbReference type="InterPro" id="IPR012337">
    <property type="entry name" value="RNaseH-like_sf"/>
</dbReference>
<protein>
    <recommendedName>
        <fullName evidence="1">RNase H type-1 domain-containing protein</fullName>
    </recommendedName>
</protein>
<dbReference type="SUPFAM" id="SSF53098">
    <property type="entry name" value="Ribonuclease H-like"/>
    <property type="match status" value="1"/>
</dbReference>
<gene>
    <name evidence="2" type="ORF">AVEN_91559_1</name>
</gene>
<feature type="domain" description="RNase H type-1" evidence="1">
    <location>
        <begin position="100"/>
        <end position="149"/>
    </location>
</feature>
<dbReference type="GO" id="GO:0003676">
    <property type="term" value="F:nucleic acid binding"/>
    <property type="evidence" value="ECO:0007669"/>
    <property type="project" value="InterPro"/>
</dbReference>